<feature type="compositionally biased region" description="Basic and acidic residues" evidence="1">
    <location>
        <begin position="1522"/>
        <end position="1533"/>
    </location>
</feature>
<protein>
    <recommendedName>
        <fullName evidence="3">Transmembrane protein family 132 fourth domain-containing protein</fullName>
    </recommendedName>
</protein>
<dbReference type="PANTHER" id="PTHR13388">
    <property type="entry name" value="DETONATOR, ISOFORM E"/>
    <property type="match status" value="1"/>
</dbReference>
<feature type="compositionally biased region" description="Polar residues" evidence="1">
    <location>
        <begin position="1031"/>
        <end position="1050"/>
    </location>
</feature>
<feature type="region of interest" description="Disordered" evidence="1">
    <location>
        <begin position="1558"/>
        <end position="1586"/>
    </location>
</feature>
<feature type="compositionally biased region" description="Basic residues" evidence="1">
    <location>
        <begin position="1496"/>
        <end position="1505"/>
    </location>
</feature>
<accession>A0A8T0D7N9</accession>
<dbReference type="Pfam" id="PF16070">
    <property type="entry name" value="Ig_TMEM132_4th"/>
    <property type="match status" value="1"/>
</dbReference>
<keyword evidence="2" id="KW-1133">Transmembrane helix</keyword>
<feature type="region of interest" description="Disordered" evidence="1">
    <location>
        <begin position="1031"/>
        <end position="1064"/>
    </location>
</feature>
<keyword evidence="2" id="KW-0472">Membrane</keyword>
<evidence type="ECO:0000256" key="2">
    <source>
        <dbReference type="SAM" id="Phobius"/>
    </source>
</evidence>
<evidence type="ECO:0000313" key="5">
    <source>
        <dbReference type="Proteomes" id="UP000699462"/>
    </source>
</evidence>
<evidence type="ECO:0000313" key="4">
    <source>
        <dbReference type="EMBL" id="KAF8563850.1"/>
    </source>
</evidence>
<keyword evidence="5" id="KW-1185">Reference proteome</keyword>
<comment type="caution">
    <text evidence="4">The sequence shown here is derived from an EMBL/GenBank/DDBJ whole genome shotgun (WGS) entry which is preliminary data.</text>
</comment>
<dbReference type="Proteomes" id="UP000699462">
    <property type="component" value="Unassembled WGS sequence"/>
</dbReference>
<feature type="compositionally biased region" description="Low complexity" evidence="1">
    <location>
        <begin position="1577"/>
        <end position="1586"/>
    </location>
</feature>
<organism evidence="4 5">
    <name type="scientific">Paragonimus westermani</name>
    <dbReference type="NCBI Taxonomy" id="34504"/>
    <lineage>
        <taxon>Eukaryota</taxon>
        <taxon>Metazoa</taxon>
        <taxon>Spiralia</taxon>
        <taxon>Lophotrochozoa</taxon>
        <taxon>Platyhelminthes</taxon>
        <taxon>Trematoda</taxon>
        <taxon>Digenea</taxon>
        <taxon>Plagiorchiida</taxon>
        <taxon>Troglotremata</taxon>
        <taxon>Troglotrematidae</taxon>
        <taxon>Paragonimus</taxon>
    </lineage>
</organism>
<sequence>CEVPANSYVEFIRVIWPGGLTPVKQNEAHFYAPTQNEDSSVPAATTRLRSESGVHNSIWDIFHQSVISQKRNVTEIVARFREDLVKASHSGKHSSATEVYKLLFRVARPPVGAPGRVAPRILWSLVSLSRQNTPDRTVLDSPIVTRLNIESSELKHLAIVIKTSALVNLAALTGQPTRHPVWVYGLTHNAQLIDVTSRATCHTGDDAIIHFANDACTKLGFSGAELDGSPGLPLVAKLDGRSATATLLVWFPKAPALRLAVGSIIQNAEDLAGGNIKRVKLNRIKTEITNLKHDVDKLSVWDTADDRDRFSQSGMHQFQHLPVRVLARFILAGSVLYDKDVLGGKIDQYVDVTEFTAHRLRLKSTYIVPADSRVDALTSPMNTEFPVKLVISKNSGVRSLDSLNGTTEDVIQGLTAPNMAWLVGVKPGLVRILLEPIDQSVTNTHIPPGLAKQLKDQRAQMMAHNGSGLDTDNRPLLINAMDDAPSLEVHVTEEDSIWPVGLSAQLIFDFQMVLHQNVDPTLARDNPTSLHGPVLHAAEDLMPLYSSLHAIQFTPIGGQLVHSGTVHDYFTRKDAQIFYRWKPLQPVSDKDHINDTMTSPHDPQLGYLLVWIHLSDGSTILWNRMAELYQIIRKPLPFKLVVENLRSDVFRLGESISKLRRRRRRRSASGWSNGATGYSWMNGMPTEGETWGARSSSRDDLQYDDNLAKPPESRHSSWFGPTVKVLPNSLPFAGAIKEDVKGAVPIAKRPDQPWLHGGQEKIASLLGVVKAPLSVQPRTHDATHQQYHVPPLQFSPNRKNIIGDINHELIALKDAPGFRSISSATSNQAKIDGKSVESHSANPNQPGALDETSLSDQTRDDKLSMGFTDLRHGSHDLPVSDQEAVRGSRTALELSMYILLGLFALVGLVFAVNCGAVIARYRWERMGRRRDSQIGIAKDDRTSETLKSRSRPASEDAAKNTLCVSSSSEMEPTVEETGVQSLVKRCKQILLPNRTKHKPLLHRDDDWVWISRDKAATSMAQLSSDRVTCLHSPTSPPLTTNRTPKNNTISREGKFSRSHSYGGKRTSTTAVLSIGEADMLLMHSPYRRSAWRENYQSDEAGETSDYSPSITNSALLYQDDGRSIDPWVVAHCGQQQPPESHSAGRPPRRHTTGALMQRNYQGQECSIRIISNPMSDQNHNSKWNTSKHVEFNSRSNAVVRNPVNSPNICMGSASASMRRRQQVNLTSTESIYQAPIANYCLRTDWNNQAMKYLMLPSPYPAPTQPAPPVPTSHLSFPSSDLCWEAVMYRSWIRPRTVCLKLPNSVLNSSPNTAHCNSSTRKHCCDQPDEITSTTALSVCHTRKSSRTQRAQQCFYPNSLNGHGCQDQSYNENFLGGLCEDTETDGCENADKTSVPCPPMRTTSRTNTEIHTIESHKPSRRENFVHGHRPLSLPQNFHALGGLYSTLPQIDDSIETSTAIVPHSSTVPEEGDGQHHDRQLLTSNPSEESLWWFHPVRQQRRRRRHHDAVEKAERNLTSGPVHSSDRDGGVGEKAHSRETIEYACPALCACDPKTMHVDQRTTDPPQLRSLHNSPVQAPPEAIAASSPPCKLTHTKLSTVTSTSDLAWDRELLALSHDRLMAYFADMKESTA</sequence>
<dbReference type="InterPro" id="IPR031437">
    <property type="entry name" value="Ig_TMEM132_4th"/>
</dbReference>
<dbReference type="OrthoDB" id="10026202at2759"/>
<feature type="region of interest" description="Disordered" evidence="1">
    <location>
        <begin position="824"/>
        <end position="857"/>
    </location>
</feature>
<dbReference type="PANTHER" id="PTHR13388:SF11">
    <property type="entry name" value="DETONATOR, ISOFORM E"/>
    <property type="match status" value="1"/>
</dbReference>
<evidence type="ECO:0000259" key="3">
    <source>
        <dbReference type="Pfam" id="PF16070"/>
    </source>
</evidence>
<feature type="region of interest" description="Disordered" evidence="1">
    <location>
        <begin position="1462"/>
        <end position="1481"/>
    </location>
</feature>
<name>A0A8T0D7N9_9TREM</name>
<feature type="transmembrane region" description="Helical" evidence="2">
    <location>
        <begin position="896"/>
        <end position="919"/>
    </location>
</feature>
<feature type="region of interest" description="Disordered" evidence="1">
    <location>
        <begin position="688"/>
        <end position="715"/>
    </location>
</feature>
<feature type="region of interest" description="Disordered" evidence="1">
    <location>
        <begin position="1496"/>
        <end position="1533"/>
    </location>
</feature>
<keyword evidence="2" id="KW-0812">Transmembrane</keyword>
<feature type="domain" description="Transmembrane protein family 132 fourth" evidence="3">
    <location>
        <begin position="158"/>
        <end position="253"/>
    </location>
</feature>
<dbReference type="EMBL" id="JTDF01010503">
    <property type="protein sequence ID" value="KAF8563850.1"/>
    <property type="molecule type" value="Genomic_DNA"/>
</dbReference>
<evidence type="ECO:0000256" key="1">
    <source>
        <dbReference type="SAM" id="MobiDB-lite"/>
    </source>
</evidence>
<feature type="region of interest" description="Disordered" evidence="1">
    <location>
        <begin position="934"/>
        <end position="959"/>
    </location>
</feature>
<proteinExistence type="predicted"/>
<reference evidence="4 5" key="1">
    <citation type="submission" date="2019-07" db="EMBL/GenBank/DDBJ databases">
        <title>Annotation for the trematode Paragonimus westermani.</title>
        <authorList>
            <person name="Choi Y.-J."/>
        </authorList>
    </citation>
    <scope>NUCLEOTIDE SEQUENCE [LARGE SCALE GENOMIC DNA]</scope>
    <source>
        <strain evidence="4">180907_Pwestermani</strain>
    </source>
</reference>
<gene>
    <name evidence="4" type="ORF">P879_02646</name>
</gene>
<dbReference type="InterPro" id="IPR026307">
    <property type="entry name" value="TMEM132"/>
</dbReference>
<feature type="compositionally biased region" description="Basic and acidic residues" evidence="1">
    <location>
        <begin position="934"/>
        <end position="958"/>
    </location>
</feature>
<feature type="non-terminal residue" evidence="4">
    <location>
        <position position="1"/>
    </location>
</feature>